<dbReference type="SMART" id="SM00471">
    <property type="entry name" value="HDc"/>
    <property type="match status" value="1"/>
</dbReference>
<gene>
    <name evidence="2" type="ORF">G8759_24955</name>
</gene>
<dbReference type="EMBL" id="CP050063">
    <property type="protein sequence ID" value="QIP15647.1"/>
    <property type="molecule type" value="Genomic_DNA"/>
</dbReference>
<keyword evidence="3" id="KW-1185">Reference proteome</keyword>
<dbReference type="RefSeq" id="WP_167214264.1">
    <property type="nucleotide sequence ID" value="NZ_CP050063.1"/>
</dbReference>
<name>A0A6G9AT35_9BACT</name>
<sequence length="200" mass="23246">MNYQAAEHYILHQLRTNLSPTLYYHGVHHTLDVVQAARRLAEAERIDDEESVELLHTAACFHDAGFLTTYQGHEEKGGLIAREVLPRYNYLPQQIEIICGMIMATRIPQTPLTQLERIICDADLDYLGRDDFEPIADSLFQELQARNMVTSKPAWNRIQVQFLEKHHYWTTTAIAWRQATKQQWLDKLRTIVESETNLAN</sequence>
<dbReference type="Proteomes" id="UP000501802">
    <property type="component" value="Chromosome"/>
</dbReference>
<reference evidence="2 3" key="1">
    <citation type="submission" date="2020-03" db="EMBL/GenBank/DDBJ databases">
        <authorList>
            <person name="Kim M.K."/>
        </authorList>
    </citation>
    <scope>NUCLEOTIDE SEQUENCE [LARGE SCALE GENOMIC DNA]</scope>
    <source>
        <strain evidence="2 3">BT328</strain>
    </source>
</reference>
<dbReference type="KEGG" id="spib:G8759_24955"/>
<evidence type="ECO:0000313" key="2">
    <source>
        <dbReference type="EMBL" id="QIP15647.1"/>
    </source>
</evidence>
<accession>A0A6G9AT35</accession>
<organism evidence="2 3">
    <name type="scientific">Spirosoma aureum</name>
    <dbReference type="NCBI Taxonomy" id="2692134"/>
    <lineage>
        <taxon>Bacteria</taxon>
        <taxon>Pseudomonadati</taxon>
        <taxon>Bacteroidota</taxon>
        <taxon>Cytophagia</taxon>
        <taxon>Cytophagales</taxon>
        <taxon>Cytophagaceae</taxon>
        <taxon>Spirosoma</taxon>
    </lineage>
</organism>
<dbReference type="Pfam" id="PF01966">
    <property type="entry name" value="HD"/>
    <property type="match status" value="1"/>
</dbReference>
<dbReference type="InterPro" id="IPR006674">
    <property type="entry name" value="HD_domain"/>
</dbReference>
<evidence type="ECO:0000259" key="1">
    <source>
        <dbReference type="SMART" id="SM00471"/>
    </source>
</evidence>
<feature type="domain" description="HD/PDEase" evidence="1">
    <location>
        <begin position="22"/>
        <end position="136"/>
    </location>
</feature>
<dbReference type="Gene3D" id="1.10.3210.10">
    <property type="entry name" value="Hypothetical protein af1432"/>
    <property type="match status" value="1"/>
</dbReference>
<dbReference type="CDD" id="cd00077">
    <property type="entry name" value="HDc"/>
    <property type="match status" value="1"/>
</dbReference>
<evidence type="ECO:0000313" key="3">
    <source>
        <dbReference type="Proteomes" id="UP000501802"/>
    </source>
</evidence>
<protein>
    <submittedName>
        <fullName evidence="2">HD domain-containing protein</fullName>
    </submittedName>
</protein>
<proteinExistence type="predicted"/>
<dbReference type="InterPro" id="IPR003607">
    <property type="entry name" value="HD/PDEase_dom"/>
</dbReference>
<dbReference type="SUPFAM" id="SSF109604">
    <property type="entry name" value="HD-domain/PDEase-like"/>
    <property type="match status" value="1"/>
</dbReference>
<dbReference type="AlphaFoldDB" id="A0A6G9AT35"/>